<dbReference type="EMBL" id="JAAGNN010000001">
    <property type="protein sequence ID" value="KAF4093255.1"/>
    <property type="molecule type" value="Genomic_DNA"/>
</dbReference>
<feature type="compositionally biased region" description="Polar residues" evidence="1">
    <location>
        <begin position="65"/>
        <end position="75"/>
    </location>
</feature>
<feature type="compositionally biased region" description="Basic and acidic residues" evidence="1">
    <location>
        <begin position="103"/>
        <end position="118"/>
    </location>
</feature>
<evidence type="ECO:0000313" key="3">
    <source>
        <dbReference type="Proteomes" id="UP000593565"/>
    </source>
</evidence>
<feature type="compositionally biased region" description="Acidic residues" evidence="1">
    <location>
        <begin position="16"/>
        <end position="46"/>
    </location>
</feature>
<name>A0A7J6BDW4_AMEME</name>
<dbReference type="Proteomes" id="UP000593565">
    <property type="component" value="Unassembled WGS sequence"/>
</dbReference>
<accession>A0A7J6BDW4</accession>
<keyword evidence="3" id="KW-1185">Reference proteome</keyword>
<dbReference type="AlphaFoldDB" id="A0A7J6BDW4"/>
<protein>
    <submittedName>
        <fullName evidence="2">Uncharacterized protein</fullName>
    </submittedName>
</protein>
<evidence type="ECO:0000256" key="1">
    <source>
        <dbReference type="SAM" id="MobiDB-lite"/>
    </source>
</evidence>
<reference evidence="2 3" key="1">
    <citation type="submission" date="2020-02" db="EMBL/GenBank/DDBJ databases">
        <title>A chromosome-scale genome assembly of the black bullhead catfish (Ameiurus melas).</title>
        <authorList>
            <person name="Wen M."/>
            <person name="Zham M."/>
            <person name="Cabau C."/>
            <person name="Klopp C."/>
            <person name="Donnadieu C."/>
            <person name="Roques C."/>
            <person name="Bouchez O."/>
            <person name="Lampietro C."/>
            <person name="Jouanno E."/>
            <person name="Herpin A."/>
            <person name="Louis A."/>
            <person name="Berthelot C."/>
            <person name="Parey E."/>
            <person name="Roest-Crollius H."/>
            <person name="Braasch I."/>
            <person name="Postlethwait J."/>
            <person name="Robinson-Rechavi M."/>
            <person name="Echchiki A."/>
            <person name="Begum T."/>
            <person name="Montfort J."/>
            <person name="Schartl M."/>
            <person name="Bobe J."/>
            <person name="Guiguen Y."/>
        </authorList>
    </citation>
    <scope>NUCLEOTIDE SEQUENCE [LARGE SCALE GENOMIC DNA]</scope>
    <source>
        <strain evidence="2">M_S1</strain>
        <tissue evidence="2">Blood</tissue>
    </source>
</reference>
<evidence type="ECO:0000313" key="2">
    <source>
        <dbReference type="EMBL" id="KAF4093255.1"/>
    </source>
</evidence>
<feature type="region of interest" description="Disordered" evidence="1">
    <location>
        <begin position="1"/>
        <end position="186"/>
    </location>
</feature>
<organism evidence="2 3">
    <name type="scientific">Ameiurus melas</name>
    <name type="common">Black bullhead</name>
    <name type="synonym">Silurus melas</name>
    <dbReference type="NCBI Taxonomy" id="219545"/>
    <lineage>
        <taxon>Eukaryota</taxon>
        <taxon>Metazoa</taxon>
        <taxon>Chordata</taxon>
        <taxon>Craniata</taxon>
        <taxon>Vertebrata</taxon>
        <taxon>Euteleostomi</taxon>
        <taxon>Actinopterygii</taxon>
        <taxon>Neopterygii</taxon>
        <taxon>Teleostei</taxon>
        <taxon>Ostariophysi</taxon>
        <taxon>Siluriformes</taxon>
        <taxon>Ictaluridae</taxon>
        <taxon>Ameiurus</taxon>
    </lineage>
</organism>
<feature type="compositionally biased region" description="Basic and acidic residues" evidence="1">
    <location>
        <begin position="47"/>
        <end position="64"/>
    </location>
</feature>
<sequence>MKGLQFEIHEHKPIEFSDDETTGEEEQTEDEDDGDDDDEDDLEEEHDDKKEQEENKEPGDKTEQQEITVIQTIPQVKNVVEEAPVPDGPDQDSEDKDVSSPLIEEKLNQNEAKQERPKRLFGSNSKISLFKRRPSSKKEKSEAPVEESSPAEKAPGSDTRDVEQSSGIEASDSRPLRSHSATCTLL</sequence>
<gene>
    <name evidence="2" type="ORF">AMELA_G00000190</name>
</gene>
<proteinExistence type="predicted"/>
<comment type="caution">
    <text evidence="2">The sequence shown here is derived from an EMBL/GenBank/DDBJ whole genome shotgun (WGS) entry which is preliminary data.</text>
</comment>